<sequence length="139" mass="14474">MPGTDSEPVARDLAVQEARTDAHSTAAAGIELSGSDTAPWAAAPWEDMVENCKARTNKEPRDFQLKVGENAAWKGVDTLLKAPTNAGKTLAQLVLVRLGPQALSSSSPALLSSSPARPFTQPERAQGSSLGNGKPKTGP</sequence>
<organism evidence="2 3">
    <name type="scientific">Exidia glandulosa HHB12029</name>
    <dbReference type="NCBI Taxonomy" id="1314781"/>
    <lineage>
        <taxon>Eukaryota</taxon>
        <taxon>Fungi</taxon>
        <taxon>Dikarya</taxon>
        <taxon>Basidiomycota</taxon>
        <taxon>Agaricomycotina</taxon>
        <taxon>Agaricomycetes</taxon>
        <taxon>Auriculariales</taxon>
        <taxon>Exidiaceae</taxon>
        <taxon>Exidia</taxon>
    </lineage>
</organism>
<name>A0A165JRC9_EXIGL</name>
<feature type="region of interest" description="Disordered" evidence="1">
    <location>
        <begin position="104"/>
        <end position="139"/>
    </location>
</feature>
<proteinExistence type="predicted"/>
<evidence type="ECO:0000256" key="1">
    <source>
        <dbReference type="SAM" id="MobiDB-lite"/>
    </source>
</evidence>
<keyword evidence="3" id="KW-1185">Reference proteome</keyword>
<reference evidence="2 3" key="1">
    <citation type="journal article" date="2016" name="Mol. Biol. Evol.">
        <title>Comparative Genomics of Early-Diverging Mushroom-Forming Fungi Provides Insights into the Origins of Lignocellulose Decay Capabilities.</title>
        <authorList>
            <person name="Nagy L.G."/>
            <person name="Riley R."/>
            <person name="Tritt A."/>
            <person name="Adam C."/>
            <person name="Daum C."/>
            <person name="Floudas D."/>
            <person name="Sun H."/>
            <person name="Yadav J.S."/>
            <person name="Pangilinan J."/>
            <person name="Larsson K.H."/>
            <person name="Matsuura K."/>
            <person name="Barry K."/>
            <person name="Labutti K."/>
            <person name="Kuo R."/>
            <person name="Ohm R.A."/>
            <person name="Bhattacharya S.S."/>
            <person name="Shirouzu T."/>
            <person name="Yoshinaga Y."/>
            <person name="Martin F.M."/>
            <person name="Grigoriev I.V."/>
            <person name="Hibbett D.S."/>
        </authorList>
    </citation>
    <scope>NUCLEOTIDE SEQUENCE [LARGE SCALE GENOMIC DNA]</scope>
    <source>
        <strain evidence="2 3">HHB12029</strain>
    </source>
</reference>
<dbReference type="EMBL" id="KV425960">
    <property type="protein sequence ID" value="KZV95224.1"/>
    <property type="molecule type" value="Genomic_DNA"/>
</dbReference>
<feature type="compositionally biased region" description="Low complexity" evidence="1">
    <location>
        <begin position="104"/>
        <end position="116"/>
    </location>
</feature>
<protein>
    <submittedName>
        <fullName evidence="2">Uncharacterized protein</fullName>
    </submittedName>
</protein>
<dbReference type="Proteomes" id="UP000077266">
    <property type="component" value="Unassembled WGS sequence"/>
</dbReference>
<dbReference type="AlphaFoldDB" id="A0A165JRC9"/>
<gene>
    <name evidence="2" type="ORF">EXIGLDRAFT_834393</name>
</gene>
<evidence type="ECO:0000313" key="2">
    <source>
        <dbReference type="EMBL" id="KZV95224.1"/>
    </source>
</evidence>
<accession>A0A165JRC9</accession>
<evidence type="ECO:0000313" key="3">
    <source>
        <dbReference type="Proteomes" id="UP000077266"/>
    </source>
</evidence>
<dbReference type="InParanoid" id="A0A165JRC9"/>